<evidence type="ECO:0000256" key="3">
    <source>
        <dbReference type="ARBA" id="ARBA00022801"/>
    </source>
</evidence>
<evidence type="ECO:0000256" key="2">
    <source>
        <dbReference type="ARBA" id="ARBA00013064"/>
    </source>
</evidence>
<evidence type="ECO:0000259" key="6">
    <source>
        <dbReference type="SMART" id="SM00226"/>
    </source>
</evidence>
<organism evidence="7 8">
    <name type="scientific">Paucihalobacter ruber</name>
    <dbReference type="NCBI Taxonomy" id="2567861"/>
    <lineage>
        <taxon>Bacteria</taxon>
        <taxon>Pseudomonadati</taxon>
        <taxon>Bacteroidota</taxon>
        <taxon>Flavobacteriia</taxon>
        <taxon>Flavobacteriales</taxon>
        <taxon>Flavobacteriaceae</taxon>
        <taxon>Paucihalobacter</taxon>
    </lineage>
</organism>
<reference evidence="7 8" key="1">
    <citation type="submission" date="2019-06" db="EMBL/GenBank/DDBJ databases">
        <title>Flavobacteriaceae Paucihalobacterium erythroidium CWB-1, complete genome.</title>
        <authorList>
            <person name="Wu S."/>
        </authorList>
    </citation>
    <scope>NUCLEOTIDE SEQUENCE [LARGE SCALE GENOMIC DNA]</scope>
    <source>
        <strain evidence="7 8">CWB-1</strain>
    </source>
</reference>
<dbReference type="SMART" id="SM00226">
    <property type="entry name" value="LMWPc"/>
    <property type="match status" value="1"/>
</dbReference>
<keyword evidence="3" id="KW-0378">Hydrolase</keyword>
<feature type="active site" description="Nucleophile" evidence="5">
    <location>
        <position position="8"/>
    </location>
</feature>
<keyword evidence="4" id="KW-0904">Protein phosphatase</keyword>
<dbReference type="AlphaFoldDB" id="A0A506PEA6"/>
<dbReference type="SUPFAM" id="SSF52788">
    <property type="entry name" value="Phosphotyrosine protein phosphatases I"/>
    <property type="match status" value="1"/>
</dbReference>
<comment type="similarity">
    <text evidence="1">Belongs to the low molecular weight phosphotyrosine protein phosphatase family.</text>
</comment>
<evidence type="ECO:0000256" key="4">
    <source>
        <dbReference type="ARBA" id="ARBA00022912"/>
    </source>
</evidence>
<protein>
    <recommendedName>
        <fullName evidence="2">protein-tyrosine-phosphatase</fullName>
        <ecNumber evidence="2">3.1.3.48</ecNumber>
    </recommendedName>
</protein>
<feature type="active site" evidence="5">
    <location>
        <position position="14"/>
    </location>
</feature>
<dbReference type="GO" id="GO:0004725">
    <property type="term" value="F:protein tyrosine phosphatase activity"/>
    <property type="evidence" value="ECO:0007669"/>
    <property type="project" value="UniProtKB-EC"/>
</dbReference>
<evidence type="ECO:0000313" key="8">
    <source>
        <dbReference type="Proteomes" id="UP000317332"/>
    </source>
</evidence>
<feature type="active site" description="Proton donor" evidence="5">
    <location>
        <position position="122"/>
    </location>
</feature>
<dbReference type="Proteomes" id="UP000317332">
    <property type="component" value="Unassembled WGS sequence"/>
</dbReference>
<dbReference type="InterPro" id="IPR023485">
    <property type="entry name" value="Ptyr_pPase"/>
</dbReference>
<accession>A0A506PEA6</accession>
<comment type="caution">
    <text evidence="7">The sequence shown here is derived from an EMBL/GenBank/DDBJ whole genome shotgun (WGS) entry which is preliminary data.</text>
</comment>
<dbReference type="PANTHER" id="PTHR11717:SF7">
    <property type="entry name" value="LOW MOLECULAR WEIGHT PHOSPHOTYROSINE PROTEIN PHOSPHATASE"/>
    <property type="match status" value="1"/>
</dbReference>
<sequence length="151" mass="17074">MTRILMVCLGNICRSPLAHGILESKLPSDKFYIDSAGTASYHIGSQPDRRSITVGKQNNIDISYQSARQFSVTDFERFDIIYAMDQSNYSNILSLAQHQDHAKKVKLIMDENPFSDIKNVPDPYYGDIKDFEAVFKLLDETCTIIANSLDT</sequence>
<dbReference type="RefSeq" id="WP_140990768.1">
    <property type="nucleotide sequence ID" value="NZ_VHIQ01000006.1"/>
</dbReference>
<evidence type="ECO:0000313" key="7">
    <source>
        <dbReference type="EMBL" id="TPV32271.1"/>
    </source>
</evidence>
<dbReference type="Gene3D" id="3.40.50.2300">
    <property type="match status" value="1"/>
</dbReference>
<keyword evidence="8" id="KW-1185">Reference proteome</keyword>
<dbReference type="InterPro" id="IPR017867">
    <property type="entry name" value="Tyr_phospatase_low_mol_wt"/>
</dbReference>
<evidence type="ECO:0000256" key="1">
    <source>
        <dbReference type="ARBA" id="ARBA00011063"/>
    </source>
</evidence>
<dbReference type="EMBL" id="VHIQ01000006">
    <property type="protein sequence ID" value="TPV32271.1"/>
    <property type="molecule type" value="Genomic_DNA"/>
</dbReference>
<name>A0A506PEA6_9FLAO</name>
<dbReference type="EC" id="3.1.3.48" evidence="2"/>
<dbReference type="Pfam" id="PF01451">
    <property type="entry name" value="LMWPc"/>
    <property type="match status" value="1"/>
</dbReference>
<dbReference type="OrthoDB" id="9784339at2"/>
<gene>
    <name evidence="7" type="ORF">FJ651_11945</name>
</gene>
<feature type="domain" description="Phosphotyrosine protein phosphatase I" evidence="6">
    <location>
        <begin position="2"/>
        <end position="148"/>
    </location>
</feature>
<evidence type="ECO:0000256" key="5">
    <source>
        <dbReference type="PIRSR" id="PIRSR617867-1"/>
    </source>
</evidence>
<dbReference type="InterPro" id="IPR050438">
    <property type="entry name" value="LMW_PTPase"/>
</dbReference>
<dbReference type="PANTHER" id="PTHR11717">
    <property type="entry name" value="LOW MOLECULAR WEIGHT PROTEIN TYROSINE PHOSPHATASE"/>
    <property type="match status" value="1"/>
</dbReference>
<dbReference type="CDD" id="cd16343">
    <property type="entry name" value="LMWPTP"/>
    <property type="match status" value="1"/>
</dbReference>
<dbReference type="PRINTS" id="PR00719">
    <property type="entry name" value="LMWPTPASE"/>
</dbReference>
<proteinExistence type="inferred from homology"/>
<dbReference type="InterPro" id="IPR036196">
    <property type="entry name" value="Ptyr_pPase_sf"/>
</dbReference>